<gene>
    <name evidence="2" type="ORF">I316_05734</name>
</gene>
<feature type="region of interest" description="Disordered" evidence="1">
    <location>
        <begin position="30"/>
        <end position="50"/>
    </location>
</feature>
<evidence type="ECO:0000313" key="2">
    <source>
        <dbReference type="EMBL" id="OCF32554.1"/>
    </source>
</evidence>
<protein>
    <submittedName>
        <fullName evidence="2">Uncharacterized protein</fullName>
    </submittedName>
</protein>
<evidence type="ECO:0000313" key="3">
    <source>
        <dbReference type="Proteomes" id="UP000092666"/>
    </source>
</evidence>
<dbReference type="Proteomes" id="UP000092666">
    <property type="component" value="Unassembled WGS sequence"/>
</dbReference>
<reference evidence="2 3" key="1">
    <citation type="submission" date="2013-07" db="EMBL/GenBank/DDBJ databases">
        <title>The Genome Sequence of Cryptococcus heveanensis BCC8398.</title>
        <authorList>
            <consortium name="The Broad Institute Genome Sequencing Platform"/>
            <person name="Cuomo C."/>
            <person name="Litvintseva A."/>
            <person name="Chen Y."/>
            <person name="Heitman J."/>
            <person name="Sun S."/>
            <person name="Springer D."/>
            <person name="Dromer F."/>
            <person name="Young S.K."/>
            <person name="Zeng Q."/>
            <person name="Gargeya S."/>
            <person name="Fitzgerald M."/>
            <person name="Abouelleil A."/>
            <person name="Alvarado L."/>
            <person name="Berlin A.M."/>
            <person name="Chapman S.B."/>
            <person name="Dewar J."/>
            <person name="Goldberg J."/>
            <person name="Griggs A."/>
            <person name="Gujja S."/>
            <person name="Hansen M."/>
            <person name="Howarth C."/>
            <person name="Imamovic A."/>
            <person name="Larimer J."/>
            <person name="McCowan C."/>
            <person name="Murphy C."/>
            <person name="Pearson M."/>
            <person name="Priest M."/>
            <person name="Roberts A."/>
            <person name="Saif S."/>
            <person name="Shea T."/>
            <person name="Sykes S."/>
            <person name="Wortman J."/>
            <person name="Nusbaum C."/>
            <person name="Birren B."/>
        </authorList>
    </citation>
    <scope>NUCLEOTIDE SEQUENCE [LARGE SCALE GENOMIC DNA]</scope>
    <source>
        <strain evidence="2 3">BCC8398</strain>
    </source>
</reference>
<name>A0A1B9GN68_9TREE</name>
<dbReference type="OrthoDB" id="2143914at2759"/>
<evidence type="ECO:0000256" key="1">
    <source>
        <dbReference type="SAM" id="MobiDB-lite"/>
    </source>
</evidence>
<reference evidence="3" key="2">
    <citation type="submission" date="2013-12" db="EMBL/GenBank/DDBJ databases">
        <title>Evolution of pathogenesis and genome organization in the Tremellales.</title>
        <authorList>
            <person name="Cuomo C."/>
            <person name="Litvintseva A."/>
            <person name="Heitman J."/>
            <person name="Chen Y."/>
            <person name="Sun S."/>
            <person name="Springer D."/>
            <person name="Dromer F."/>
            <person name="Young S."/>
            <person name="Zeng Q."/>
            <person name="Chapman S."/>
            <person name="Gujja S."/>
            <person name="Saif S."/>
            <person name="Birren B."/>
        </authorList>
    </citation>
    <scope>NUCLEOTIDE SEQUENCE [LARGE SCALE GENOMIC DNA]</scope>
    <source>
        <strain evidence="3">BCC8398</strain>
    </source>
</reference>
<dbReference type="EMBL" id="KI669507">
    <property type="protein sequence ID" value="OCF32554.1"/>
    <property type="molecule type" value="Genomic_DNA"/>
</dbReference>
<accession>A0A1B9GN68</accession>
<organism evidence="2 3">
    <name type="scientific">Kwoniella heveanensis BCC8398</name>
    <dbReference type="NCBI Taxonomy" id="1296120"/>
    <lineage>
        <taxon>Eukaryota</taxon>
        <taxon>Fungi</taxon>
        <taxon>Dikarya</taxon>
        <taxon>Basidiomycota</taxon>
        <taxon>Agaricomycotina</taxon>
        <taxon>Tremellomycetes</taxon>
        <taxon>Tremellales</taxon>
        <taxon>Cryptococcaceae</taxon>
        <taxon>Kwoniella</taxon>
    </lineage>
</organism>
<keyword evidence="3" id="KW-1185">Reference proteome</keyword>
<proteinExistence type="predicted"/>
<sequence length="89" mass="9800">MPPIRNIKSEPSPTPSTAWCSTLVLASSPSSTAQADVKPKTNREAVSPSKGWACEQKPQLFYHVLIHGDRDFKVAVEGKTGHQAQEQWK</sequence>
<dbReference type="AlphaFoldDB" id="A0A1B9GN68"/>